<dbReference type="EMBL" id="DXBY01000097">
    <property type="protein sequence ID" value="HIZ35301.1"/>
    <property type="molecule type" value="Genomic_DNA"/>
</dbReference>
<dbReference type="PANTHER" id="PTHR43245:SF55">
    <property type="entry name" value="NAD(P)-BINDING DOMAIN-CONTAINING PROTEIN"/>
    <property type="match status" value="1"/>
</dbReference>
<evidence type="ECO:0000313" key="2">
    <source>
        <dbReference type="EMBL" id="HIZ35301.1"/>
    </source>
</evidence>
<dbReference type="InterPro" id="IPR036291">
    <property type="entry name" value="NAD(P)-bd_dom_sf"/>
</dbReference>
<dbReference type="AlphaFoldDB" id="A0A9D2J3I7"/>
<organism evidence="2 3">
    <name type="scientific">Candidatus Ruania gallistercoris</name>
    <dbReference type="NCBI Taxonomy" id="2838746"/>
    <lineage>
        <taxon>Bacteria</taxon>
        <taxon>Bacillati</taxon>
        <taxon>Actinomycetota</taxon>
        <taxon>Actinomycetes</taxon>
        <taxon>Micrococcales</taxon>
        <taxon>Ruaniaceae</taxon>
        <taxon>Ruania</taxon>
    </lineage>
</organism>
<dbReference type="InterPro" id="IPR001509">
    <property type="entry name" value="Epimerase_deHydtase"/>
</dbReference>
<dbReference type="SUPFAM" id="SSF51735">
    <property type="entry name" value="NAD(P)-binding Rossmann-fold domains"/>
    <property type="match status" value="1"/>
</dbReference>
<gene>
    <name evidence="2" type="ORF">H9815_05950</name>
</gene>
<protein>
    <submittedName>
        <fullName evidence="2">NAD(P)-dependent oxidoreductase</fullName>
    </submittedName>
</protein>
<dbReference type="Gene3D" id="3.40.50.720">
    <property type="entry name" value="NAD(P)-binding Rossmann-like Domain"/>
    <property type="match status" value="1"/>
</dbReference>
<name>A0A9D2J3I7_9MICO</name>
<comment type="caution">
    <text evidence="2">The sequence shown here is derived from an EMBL/GenBank/DDBJ whole genome shotgun (WGS) entry which is preliminary data.</text>
</comment>
<evidence type="ECO:0000313" key="3">
    <source>
        <dbReference type="Proteomes" id="UP000824037"/>
    </source>
</evidence>
<proteinExistence type="predicted"/>
<dbReference type="Pfam" id="PF01370">
    <property type="entry name" value="Epimerase"/>
    <property type="match status" value="1"/>
</dbReference>
<dbReference type="Proteomes" id="UP000824037">
    <property type="component" value="Unassembled WGS sequence"/>
</dbReference>
<accession>A0A9D2J3I7</accession>
<feature type="domain" description="NAD-dependent epimerase/dehydratase" evidence="1">
    <location>
        <begin position="3"/>
        <end position="167"/>
    </location>
</feature>
<dbReference type="InterPro" id="IPR050177">
    <property type="entry name" value="Lipid_A_modif_metabolic_enz"/>
</dbReference>
<reference evidence="2" key="1">
    <citation type="journal article" date="2021" name="PeerJ">
        <title>Extensive microbial diversity within the chicken gut microbiome revealed by metagenomics and culture.</title>
        <authorList>
            <person name="Gilroy R."/>
            <person name="Ravi A."/>
            <person name="Getino M."/>
            <person name="Pursley I."/>
            <person name="Horton D.L."/>
            <person name="Alikhan N.F."/>
            <person name="Baker D."/>
            <person name="Gharbi K."/>
            <person name="Hall N."/>
            <person name="Watson M."/>
            <person name="Adriaenssens E.M."/>
            <person name="Foster-Nyarko E."/>
            <person name="Jarju S."/>
            <person name="Secka A."/>
            <person name="Antonio M."/>
            <person name="Oren A."/>
            <person name="Chaudhuri R.R."/>
            <person name="La Ragione R."/>
            <person name="Hildebrand F."/>
            <person name="Pallen M.J."/>
        </authorList>
    </citation>
    <scope>NUCLEOTIDE SEQUENCE</scope>
    <source>
        <strain evidence="2">ChiGjej4B4-7305</strain>
    </source>
</reference>
<sequence>MNVVVIGGAGLVGSLIVRRLAGSHQVRLADLDPADGHGVAEPMTVDVTDIGQVRSAVQGQDALVYLAMGQRSSWGETGGWVESHFDVNVKGLYLTLSAAAEAGVRQCVYASSLSIFEDYLAWGHQLEHRTPDATDGYGLTKRLGEQVCEAVSRESALPVVSLRLCHPMPDEEWRDYSGPAPETVTAASDVARAFDRALDYGASGHETFIITGDHAEATISARRTREVLGWAPQLRREEAAEGDSEG</sequence>
<reference evidence="2" key="2">
    <citation type="submission" date="2021-04" db="EMBL/GenBank/DDBJ databases">
        <authorList>
            <person name="Gilroy R."/>
        </authorList>
    </citation>
    <scope>NUCLEOTIDE SEQUENCE</scope>
    <source>
        <strain evidence="2">ChiGjej4B4-7305</strain>
    </source>
</reference>
<evidence type="ECO:0000259" key="1">
    <source>
        <dbReference type="Pfam" id="PF01370"/>
    </source>
</evidence>
<dbReference type="PANTHER" id="PTHR43245">
    <property type="entry name" value="BIFUNCTIONAL POLYMYXIN RESISTANCE PROTEIN ARNA"/>
    <property type="match status" value="1"/>
</dbReference>